<evidence type="ECO:0000313" key="2">
    <source>
        <dbReference type="Proteomes" id="UP001517388"/>
    </source>
</evidence>
<sequence length="92" mass="10570">MEIKVVHQPNLAHLNELDVFNWPIWEKEISKFSWTYDDQETCYFLAGNAIVTPDGGQAVQMGKGDLVTFPAGMSCTWEVTRDVRKHYGIEKH</sequence>
<comment type="caution">
    <text evidence="1">The sequence shown here is derived from an EMBL/GenBank/DDBJ whole genome shotgun (WGS) entry which is preliminary data.</text>
</comment>
<name>A0ACC7S898_DOLFA</name>
<dbReference type="Proteomes" id="UP001517388">
    <property type="component" value="Unassembled WGS sequence"/>
</dbReference>
<reference evidence="2" key="1">
    <citation type="journal article" date="2020" name="Toxins">
        <title>Phylogenomic Analysis of Secondary Metabolism in the Toxic Cyanobacterial Genera Anabaena, Dolichospermum and Aphanizomenon.</title>
        <authorList>
            <person name="Oesterholm J."/>
            <person name="Popin R.V."/>
            <person name="Fewer D.P."/>
            <person name="Sivonen K."/>
        </authorList>
    </citation>
    <scope>NUCLEOTIDE SEQUENCE [LARGE SCALE GENOMIC DNA]</scope>
    <source>
        <strain evidence="2">UHCC 0037</strain>
    </source>
</reference>
<dbReference type="EMBL" id="VILF01000003">
    <property type="protein sequence ID" value="MTJ44241.1"/>
    <property type="molecule type" value="Genomic_DNA"/>
</dbReference>
<keyword evidence="2" id="KW-1185">Reference proteome</keyword>
<organism evidence="1 2">
    <name type="scientific">Dolichospermum flos-aquae UHCC 0037</name>
    <dbReference type="NCBI Taxonomy" id="2590026"/>
    <lineage>
        <taxon>Bacteria</taxon>
        <taxon>Bacillati</taxon>
        <taxon>Cyanobacteriota</taxon>
        <taxon>Cyanophyceae</taxon>
        <taxon>Nostocales</taxon>
        <taxon>Aphanizomenonaceae</taxon>
        <taxon>Dolichospermum</taxon>
    </lineage>
</organism>
<evidence type="ECO:0000313" key="1">
    <source>
        <dbReference type="EMBL" id="MTJ44241.1"/>
    </source>
</evidence>
<accession>A0ACC7S898</accession>
<protein>
    <submittedName>
        <fullName evidence="1">Cupin domain-containing protein</fullName>
    </submittedName>
</protein>
<gene>
    <name evidence="1" type="ORF">FJR39_14055</name>
</gene>
<proteinExistence type="predicted"/>